<name>A0ABS2L0C9_9MICO</name>
<feature type="chain" id="PRO_5046819449" evidence="1">
    <location>
        <begin position="29"/>
        <end position="533"/>
    </location>
</feature>
<dbReference type="RefSeq" id="WP_205106263.1">
    <property type="nucleotide sequence ID" value="NZ_BAAAHT010000001.1"/>
</dbReference>
<dbReference type="Gene3D" id="2.60.40.3440">
    <property type="match status" value="1"/>
</dbReference>
<dbReference type="Pfam" id="PF17963">
    <property type="entry name" value="Big_9"/>
    <property type="match status" value="1"/>
</dbReference>
<gene>
    <name evidence="2" type="ORF">JOE66_000153</name>
</gene>
<keyword evidence="1" id="KW-0732">Signal</keyword>
<keyword evidence="3" id="KW-1185">Reference proteome</keyword>
<sequence>MRVSKKVAGPVMALLLAAGLVATMGATAASAKDLTGPFKDHQPLACMRGGGSGLQLESGCDYHPFGGGKTGGVTFGWDQTYYSDAKDFSAFNALKNPRLFPQSNSGFTCITADNGSLVCDRSTAAAPNQGKPGATVNQLGQYAYRGDVVSWTQDETSDCAFLGVSSCFTATFTFPQYIATAVYRWDTSTGLLKEPDVVWMKKDGTMIGTSTHFLTGSDPAADMVPAGSMNVTSFVSPGKSFTALPAGTDVTYGVTLTATQSGSAVVTLNTHGVEGLTEAVVPDSWVRYGTGNPSIVKYLVPYMNAGEIKSLSLHFTSNGTENVAIDADVNSQAKTRAAVDLRPDAPACDVPATGAVVPVGGEQTTLYDVNCHVPAGTHLETRAHPDTHGVVTIVGGSSLVYKADDPKFTGKARTAVWAVNDNGQSAEPTFIDINVVPPATALADTFTVAAGQTLTLDAAHGVIANDQFAAGPDGWYVEAGNAPANGSLDIRADGSLTYTPKAGFTGDDTFRYRLGGRNGSHSGVVTVTMHVTP</sequence>
<protein>
    <submittedName>
        <fullName evidence="2">Uncharacterized protein</fullName>
    </submittedName>
</protein>
<proteinExistence type="predicted"/>
<reference evidence="2 3" key="1">
    <citation type="submission" date="2021-01" db="EMBL/GenBank/DDBJ databases">
        <title>Sequencing the genomes of 1000 actinobacteria strains.</title>
        <authorList>
            <person name="Klenk H.-P."/>
        </authorList>
    </citation>
    <scope>NUCLEOTIDE SEQUENCE [LARGE SCALE GENOMIC DNA]</scope>
    <source>
        <strain evidence="2 3">DSM 13057</strain>
    </source>
</reference>
<evidence type="ECO:0000256" key="1">
    <source>
        <dbReference type="SAM" id="SignalP"/>
    </source>
</evidence>
<organism evidence="2 3">
    <name type="scientific">Subtercola frigoramans</name>
    <dbReference type="NCBI Taxonomy" id="120298"/>
    <lineage>
        <taxon>Bacteria</taxon>
        <taxon>Bacillati</taxon>
        <taxon>Actinomycetota</taxon>
        <taxon>Actinomycetes</taxon>
        <taxon>Micrococcales</taxon>
        <taxon>Microbacteriaceae</taxon>
        <taxon>Subtercola</taxon>
    </lineage>
</organism>
<evidence type="ECO:0000313" key="3">
    <source>
        <dbReference type="Proteomes" id="UP000776164"/>
    </source>
</evidence>
<dbReference type="EMBL" id="JAFBBU010000001">
    <property type="protein sequence ID" value="MBM7470519.1"/>
    <property type="molecule type" value="Genomic_DNA"/>
</dbReference>
<accession>A0ABS2L0C9</accession>
<evidence type="ECO:0000313" key="2">
    <source>
        <dbReference type="EMBL" id="MBM7470519.1"/>
    </source>
</evidence>
<dbReference type="Proteomes" id="UP000776164">
    <property type="component" value="Unassembled WGS sequence"/>
</dbReference>
<feature type="signal peptide" evidence="1">
    <location>
        <begin position="1"/>
        <end position="28"/>
    </location>
</feature>
<comment type="caution">
    <text evidence="2">The sequence shown here is derived from an EMBL/GenBank/DDBJ whole genome shotgun (WGS) entry which is preliminary data.</text>
</comment>